<reference evidence="2 3" key="1">
    <citation type="submission" date="2017-06" db="EMBL/GenBank/DDBJ databases">
        <authorList>
            <consortium name="Pathogen Informatics"/>
        </authorList>
    </citation>
    <scope>NUCLEOTIDE SEQUENCE [LARGE SCALE GENOMIC DNA]</scope>
    <source>
        <strain evidence="2 3">NCTC13015</strain>
    </source>
</reference>
<feature type="domain" description="N-acetyltransferase" evidence="1">
    <location>
        <begin position="6"/>
        <end position="186"/>
    </location>
</feature>
<proteinExistence type="predicted"/>
<evidence type="ECO:0000259" key="1">
    <source>
        <dbReference type="PROSITE" id="PS51186"/>
    </source>
</evidence>
<dbReference type="EMBL" id="LT906467">
    <property type="protein sequence ID" value="SNV76777.1"/>
    <property type="molecule type" value="Genomic_DNA"/>
</dbReference>
<evidence type="ECO:0000313" key="2">
    <source>
        <dbReference type="EMBL" id="SNV76777.1"/>
    </source>
</evidence>
<organism evidence="2 3">
    <name type="scientific">Corynebacterium imitans</name>
    <dbReference type="NCBI Taxonomy" id="156978"/>
    <lineage>
        <taxon>Bacteria</taxon>
        <taxon>Bacillati</taxon>
        <taxon>Actinomycetota</taxon>
        <taxon>Actinomycetes</taxon>
        <taxon>Mycobacteriales</taxon>
        <taxon>Corynebacteriaceae</taxon>
        <taxon>Corynebacterium</taxon>
    </lineage>
</organism>
<dbReference type="GO" id="GO:0016747">
    <property type="term" value="F:acyltransferase activity, transferring groups other than amino-acyl groups"/>
    <property type="evidence" value="ECO:0007669"/>
    <property type="project" value="InterPro"/>
</dbReference>
<dbReference type="InterPro" id="IPR016181">
    <property type="entry name" value="Acyl_CoA_acyltransferase"/>
</dbReference>
<dbReference type="Pfam" id="PF00583">
    <property type="entry name" value="Acetyltransf_1"/>
    <property type="match status" value="1"/>
</dbReference>
<dbReference type="InterPro" id="IPR000182">
    <property type="entry name" value="GNAT_dom"/>
</dbReference>
<dbReference type="AlphaFoldDB" id="A0A240A0I8"/>
<sequence length="188" mass="21299">MESVTVTIRRLSAAEFSQLAPQFVDIYLDAMDYPRTIRSERIRVWRRDVTTPGFEAFAAIEGTRILGVAYGFLGQRERWWDRQLIRALTENNRLDDTAREMLRSYFEIAEVHVSPAAQARGVGTLLLRSLLDAAPAHWALLSTPEAPGEANGAFRLYRAFGFADLARNFYYSGDPRPFAILGRRLPCG</sequence>
<name>A0A240A0I8_9CORY</name>
<dbReference type="SUPFAM" id="SSF55729">
    <property type="entry name" value="Acyl-CoA N-acyltransferases (Nat)"/>
    <property type="match status" value="1"/>
</dbReference>
<dbReference type="Proteomes" id="UP000215374">
    <property type="component" value="Chromosome 1"/>
</dbReference>
<keyword evidence="2" id="KW-0808">Transferase</keyword>
<dbReference type="PROSITE" id="PS51186">
    <property type="entry name" value="GNAT"/>
    <property type="match status" value="1"/>
</dbReference>
<accession>A0A240A0I8</accession>
<dbReference type="RefSeq" id="WP_275433117.1">
    <property type="nucleotide sequence ID" value="NZ_CP009211.1"/>
</dbReference>
<gene>
    <name evidence="2" type="ORF">SAMEA4535761_01706</name>
</gene>
<protein>
    <submittedName>
        <fullName evidence="2">Putative GCN5-related N-acetyltransferase</fullName>
    </submittedName>
</protein>
<dbReference type="Gene3D" id="3.40.630.30">
    <property type="match status" value="1"/>
</dbReference>
<evidence type="ECO:0000313" key="3">
    <source>
        <dbReference type="Proteomes" id="UP000215374"/>
    </source>
</evidence>